<reference evidence="1 2" key="1">
    <citation type="submission" date="2018-08" db="EMBL/GenBank/DDBJ databases">
        <title>Mucilaginibacter terrae sp. nov., isolated from manganese diggings.</title>
        <authorList>
            <person name="Huang Y."/>
            <person name="Zhou Z."/>
        </authorList>
    </citation>
    <scope>NUCLEOTIDE SEQUENCE [LARGE SCALE GENOMIC DNA]</scope>
    <source>
        <strain evidence="1 2">ZH6</strain>
    </source>
</reference>
<dbReference type="OrthoDB" id="1445294at2"/>
<comment type="caution">
    <text evidence="1">The sequence shown here is derived from an EMBL/GenBank/DDBJ whole genome shotgun (WGS) entry which is preliminary data.</text>
</comment>
<evidence type="ECO:0000313" key="1">
    <source>
        <dbReference type="EMBL" id="RFZ83374.1"/>
    </source>
</evidence>
<sequence length="83" mass="9468">MEETAIKADLLDKIEHADGEQLQQIYGMVLNYFNAVVPSEEWITMPEAMQSRIIESLEQADAGLMRPADNVLKEIRKKYDLNG</sequence>
<proteinExistence type="predicted"/>
<organism evidence="1 2">
    <name type="scientific">Mucilaginibacter terrenus</name>
    <dbReference type="NCBI Taxonomy" id="2482727"/>
    <lineage>
        <taxon>Bacteria</taxon>
        <taxon>Pseudomonadati</taxon>
        <taxon>Bacteroidota</taxon>
        <taxon>Sphingobacteriia</taxon>
        <taxon>Sphingobacteriales</taxon>
        <taxon>Sphingobacteriaceae</taxon>
        <taxon>Mucilaginibacter</taxon>
    </lineage>
</organism>
<dbReference type="AlphaFoldDB" id="A0A3E2NQV3"/>
<evidence type="ECO:0000313" key="2">
    <source>
        <dbReference type="Proteomes" id="UP000260823"/>
    </source>
</evidence>
<dbReference type="Proteomes" id="UP000260823">
    <property type="component" value="Unassembled WGS sequence"/>
</dbReference>
<dbReference type="RefSeq" id="WP_117383849.1">
    <property type="nucleotide sequence ID" value="NZ_QWDE01000002.1"/>
</dbReference>
<accession>A0A3E2NQV3</accession>
<gene>
    <name evidence="1" type="ORF">DYU05_14660</name>
</gene>
<name>A0A3E2NQV3_9SPHI</name>
<keyword evidence="2" id="KW-1185">Reference proteome</keyword>
<dbReference type="EMBL" id="QWDE01000002">
    <property type="protein sequence ID" value="RFZ83374.1"/>
    <property type="molecule type" value="Genomic_DNA"/>
</dbReference>
<protein>
    <submittedName>
        <fullName evidence="1">Uncharacterized protein</fullName>
    </submittedName>
</protein>